<evidence type="ECO:0000313" key="2">
    <source>
        <dbReference type="Proteomes" id="UP000026962"/>
    </source>
</evidence>
<reference evidence="1" key="1">
    <citation type="submission" date="2015-04" db="UniProtKB">
        <authorList>
            <consortium name="EnsemblPlants"/>
        </authorList>
    </citation>
    <scope>IDENTIFICATION</scope>
</reference>
<dbReference type="Gramene" id="OPUNC07G14170.1">
    <property type="protein sequence ID" value="OPUNC07G14170.1"/>
    <property type="gene ID" value="OPUNC07G14170"/>
</dbReference>
<protein>
    <submittedName>
        <fullName evidence="1">Uncharacterized protein</fullName>
    </submittedName>
</protein>
<organism evidence="1">
    <name type="scientific">Oryza punctata</name>
    <name type="common">Red rice</name>
    <dbReference type="NCBI Taxonomy" id="4537"/>
    <lineage>
        <taxon>Eukaryota</taxon>
        <taxon>Viridiplantae</taxon>
        <taxon>Streptophyta</taxon>
        <taxon>Embryophyta</taxon>
        <taxon>Tracheophyta</taxon>
        <taxon>Spermatophyta</taxon>
        <taxon>Magnoliopsida</taxon>
        <taxon>Liliopsida</taxon>
        <taxon>Poales</taxon>
        <taxon>Poaceae</taxon>
        <taxon>BOP clade</taxon>
        <taxon>Oryzoideae</taxon>
        <taxon>Oryzeae</taxon>
        <taxon>Oryzinae</taxon>
        <taxon>Oryza</taxon>
    </lineage>
</organism>
<dbReference type="PANTHER" id="PTHR36901">
    <property type="entry name" value="F-BOX DOMAIN CONTAINING PROTEIN, EXPRESSED-RELATED"/>
    <property type="match status" value="1"/>
</dbReference>
<dbReference type="EnsemblPlants" id="OPUNC07G14170.1">
    <property type="protein sequence ID" value="OPUNC07G14170.1"/>
    <property type="gene ID" value="OPUNC07G14170"/>
</dbReference>
<dbReference type="AlphaFoldDB" id="A0A0E0LL00"/>
<dbReference type="PANTHER" id="PTHR36901:SF6">
    <property type="entry name" value="OS05G0150100 PROTEIN"/>
    <property type="match status" value="1"/>
</dbReference>
<reference evidence="1" key="2">
    <citation type="submission" date="2018-05" db="EMBL/GenBank/DDBJ databases">
        <title>OpunRS2 (Oryza punctata Reference Sequence Version 2).</title>
        <authorList>
            <person name="Zhang J."/>
            <person name="Kudrna D."/>
            <person name="Lee S."/>
            <person name="Talag J."/>
            <person name="Welchert J."/>
            <person name="Wing R.A."/>
        </authorList>
    </citation>
    <scope>NUCLEOTIDE SEQUENCE [LARGE SCALE GENOMIC DNA]</scope>
</reference>
<evidence type="ECO:0000313" key="1">
    <source>
        <dbReference type="EnsemblPlants" id="OPUNC07G14170.1"/>
    </source>
</evidence>
<proteinExistence type="predicted"/>
<name>A0A0E0LL00_ORYPU</name>
<dbReference type="STRING" id="4537.A0A0E0LL00"/>
<keyword evidence="2" id="KW-1185">Reference proteome</keyword>
<accession>A0A0E0LL00</accession>
<dbReference type="Proteomes" id="UP000026962">
    <property type="component" value="Chromosome 7"/>
</dbReference>
<sequence length="232" mass="25279">MALSLADMGLESVTTGAVELIGSATTAVLEVPAYGEEECALRLKSTALIPPLPASIPLATHAQAVTVRDAVWVGWEADNTTTRVKNYNMEAEELQVDLGDNARVEVRKREVRWRDIAGERWPRKVAAGLGGEGERECKKEMWKKMYHSNARGVRPLASLHGPVGYHVMSRVVSAIGKDYSFWLPHGGGNQRIPCFGDAPAGLPYCCGTPHGWLALADAPHSLTRLILWEPVS</sequence>
<dbReference type="HOGENOM" id="CLU_1196534_0_0_1"/>